<dbReference type="SUPFAM" id="SSF69304">
    <property type="entry name" value="Tricorn protease N-terminal domain"/>
    <property type="match status" value="1"/>
</dbReference>
<keyword evidence="3" id="KW-1185">Reference proteome</keyword>
<evidence type="ECO:0000313" key="2">
    <source>
        <dbReference type="EMBL" id="MBO7745376.1"/>
    </source>
</evidence>
<dbReference type="Proteomes" id="UP000670947">
    <property type="component" value="Unassembled WGS sequence"/>
</dbReference>
<feature type="chain" id="PRO_5047370856" description="WD40 repeat protein" evidence="1">
    <location>
        <begin position="26"/>
        <end position="385"/>
    </location>
</feature>
<evidence type="ECO:0008006" key="4">
    <source>
        <dbReference type="Google" id="ProtNLM"/>
    </source>
</evidence>
<organism evidence="2 3">
    <name type="scientific">Paenibacillus artemisiicola</name>
    <dbReference type="NCBI Taxonomy" id="1172618"/>
    <lineage>
        <taxon>Bacteria</taxon>
        <taxon>Bacillati</taxon>
        <taxon>Bacillota</taxon>
        <taxon>Bacilli</taxon>
        <taxon>Bacillales</taxon>
        <taxon>Paenibacillaceae</taxon>
        <taxon>Paenibacillus</taxon>
    </lineage>
</organism>
<gene>
    <name evidence="2" type="ORF">I8J29_14285</name>
</gene>
<comment type="caution">
    <text evidence="2">The sequence shown here is derived from an EMBL/GenBank/DDBJ whole genome shotgun (WGS) entry which is preliminary data.</text>
</comment>
<proteinExistence type="predicted"/>
<keyword evidence="1" id="KW-0732">Signal</keyword>
<dbReference type="RefSeq" id="WP_208848248.1">
    <property type="nucleotide sequence ID" value="NZ_JAGGDJ010000009.1"/>
</dbReference>
<evidence type="ECO:0000256" key="1">
    <source>
        <dbReference type="SAM" id="SignalP"/>
    </source>
</evidence>
<sequence>MKRRLIPFVLAFMLPMLVMLPFKTAADANDKATKSLLNTFNGTILDFDASRIAWKEKDKVLWLFNRKDGTQVKVFDGTGSTNIIRQAKLSAQGVVYNLYTDPGSGVWPRVSSVYYWKSGETSRIAADESLFDIRGNGNFALLSRHNVDLTTGQTRELGYDRVEFSADGTMLYTSPVAPVNAFALFRSLPDGTVTQLATPSNKVVSFDSNFGFYGPLTDGKNILYRELVESNNYAKQVWALRLRSADNTVTTLSVNPRLAYTANTYYRINNGWIAYIEYDKAISRQVVNVRSPEGIVKRVFESPYWWSWTRAPLAIDELGPDGTVAFTFNDKTYLYYMKEEKTVSIQRSPSKFQYREHVFDGPGDSPYRAGVWYLQSADSLYAVRI</sequence>
<accession>A0ABS3WB44</accession>
<name>A0ABS3WB44_9BACL</name>
<evidence type="ECO:0000313" key="3">
    <source>
        <dbReference type="Proteomes" id="UP000670947"/>
    </source>
</evidence>
<protein>
    <recommendedName>
        <fullName evidence="4">WD40 repeat protein</fullName>
    </recommendedName>
</protein>
<reference evidence="2 3" key="1">
    <citation type="submission" date="2021-03" db="EMBL/GenBank/DDBJ databases">
        <title>Paenibacillus artemisicola MWE-103 whole genome sequence.</title>
        <authorList>
            <person name="Ham Y.J."/>
        </authorList>
    </citation>
    <scope>NUCLEOTIDE SEQUENCE [LARGE SCALE GENOMIC DNA]</scope>
    <source>
        <strain evidence="2 3">MWE-103</strain>
    </source>
</reference>
<feature type="signal peptide" evidence="1">
    <location>
        <begin position="1"/>
        <end position="25"/>
    </location>
</feature>
<dbReference type="EMBL" id="JAGGDJ010000009">
    <property type="protein sequence ID" value="MBO7745376.1"/>
    <property type="molecule type" value="Genomic_DNA"/>
</dbReference>